<dbReference type="GO" id="GO:0032259">
    <property type="term" value="P:methylation"/>
    <property type="evidence" value="ECO:0007669"/>
    <property type="project" value="UniProtKB-KW"/>
</dbReference>
<dbReference type="Gene3D" id="3.90.120.10">
    <property type="entry name" value="DNA Methylase, subunit A, domain 2"/>
    <property type="match status" value="1"/>
</dbReference>
<evidence type="ECO:0000313" key="7">
    <source>
        <dbReference type="EMBL" id="KZX16974.1"/>
    </source>
</evidence>
<comment type="caution">
    <text evidence="7">The sequence shown here is derived from an EMBL/GenBank/DDBJ whole genome shotgun (WGS) entry which is preliminary data.</text>
</comment>
<evidence type="ECO:0000256" key="5">
    <source>
        <dbReference type="PROSITE-ProRule" id="PRU01016"/>
    </source>
</evidence>
<dbReference type="InterPro" id="IPR031303">
    <property type="entry name" value="C5_meth_CS"/>
</dbReference>
<organism evidence="7 8">
    <name type="scientific">Methanobrevibacter filiformis</name>
    <dbReference type="NCBI Taxonomy" id="55758"/>
    <lineage>
        <taxon>Archaea</taxon>
        <taxon>Methanobacteriati</taxon>
        <taxon>Methanobacteriota</taxon>
        <taxon>Methanomada group</taxon>
        <taxon>Methanobacteria</taxon>
        <taxon>Methanobacteriales</taxon>
        <taxon>Methanobacteriaceae</taxon>
        <taxon>Methanobrevibacter</taxon>
    </lineage>
</organism>
<protein>
    <recommendedName>
        <fullName evidence="1">DNA (cytosine-5-)-methyltransferase</fullName>
        <ecNumber evidence="1">2.1.1.37</ecNumber>
    </recommendedName>
</protein>
<evidence type="ECO:0000256" key="1">
    <source>
        <dbReference type="ARBA" id="ARBA00011975"/>
    </source>
</evidence>
<keyword evidence="3 5" id="KW-0808">Transferase</keyword>
<dbReference type="RefSeq" id="WP_066971049.1">
    <property type="nucleotide sequence ID" value="NZ_LWMT01000057.1"/>
</dbReference>
<dbReference type="PRINTS" id="PR00105">
    <property type="entry name" value="C5METTRFRASE"/>
</dbReference>
<dbReference type="CDD" id="cd00315">
    <property type="entry name" value="Cyt_C5_DNA_methylase"/>
    <property type="match status" value="1"/>
</dbReference>
<keyword evidence="4 5" id="KW-0949">S-adenosyl-L-methionine</keyword>
<evidence type="ECO:0000313" key="8">
    <source>
        <dbReference type="Proteomes" id="UP000077066"/>
    </source>
</evidence>
<dbReference type="GO" id="GO:0003677">
    <property type="term" value="F:DNA binding"/>
    <property type="evidence" value="ECO:0007669"/>
    <property type="project" value="TreeGrafter"/>
</dbReference>
<dbReference type="GO" id="GO:0003886">
    <property type="term" value="F:DNA (cytosine-5-)-methyltransferase activity"/>
    <property type="evidence" value="ECO:0007669"/>
    <property type="project" value="UniProtKB-EC"/>
</dbReference>
<dbReference type="EC" id="2.1.1.37" evidence="1"/>
<dbReference type="STRING" id="55758.MBFIL_04240"/>
<accession>A0A166ESV9</accession>
<dbReference type="NCBIfam" id="TIGR00675">
    <property type="entry name" value="dcm"/>
    <property type="match status" value="1"/>
</dbReference>
<sequence length="324" mass="36850">MKVASFFSGAGGLDLGFSNAGYEFVFANDNWKGCWETFERNHGLKINRKSIEHIKPHEIPDVVGFVGGPPCQSWSLAGAMKGIKDPRGEMLYHYLRLIKAKKPLFFLAENVPGLVCKTHFDEFTKFINALKGIGYNLSYQVLNASDYGVPQDRKRVFIVGFSEKIDSDFIFPKPQSEKINLKEAIGDLREPLPAKDKNKANHPKDLEIPNHEYMTGDFSSMYMSRNRVRKWNEPSFTIQAGGRHAPCHPQASPMVKIEKDKRIFDPNSPKPYRRLSVRECARIQTFPDDFIFYYNNIGDGYKMIGNAVPVKLSEAIATKILDYI</sequence>
<dbReference type="SUPFAM" id="SSF53335">
    <property type="entry name" value="S-adenosyl-L-methionine-dependent methyltransferases"/>
    <property type="match status" value="1"/>
</dbReference>
<dbReference type="Proteomes" id="UP000077066">
    <property type="component" value="Unassembled WGS sequence"/>
</dbReference>
<reference evidence="7 8" key="1">
    <citation type="submission" date="2016-04" db="EMBL/GenBank/DDBJ databases">
        <title>Genome sequence of Methanobrevibacter filiformis DSM 11501.</title>
        <authorList>
            <person name="Poehlein A."/>
            <person name="Seedorf H."/>
            <person name="Daniel R."/>
        </authorList>
    </citation>
    <scope>NUCLEOTIDE SEQUENCE [LARGE SCALE GENOMIC DNA]</scope>
    <source>
        <strain evidence="7 8">DSM 11501</strain>
    </source>
</reference>
<dbReference type="PATRIC" id="fig|55758.3.peg.474"/>
<name>A0A166ESV9_9EURY</name>
<dbReference type="AlphaFoldDB" id="A0A166ESV9"/>
<comment type="similarity">
    <text evidence="5 6">Belongs to the class I-like SAM-binding methyltransferase superfamily. C5-methyltransferase family.</text>
</comment>
<evidence type="ECO:0000256" key="2">
    <source>
        <dbReference type="ARBA" id="ARBA00022603"/>
    </source>
</evidence>
<dbReference type="REBASE" id="159249">
    <property type="entry name" value="M.Mfi11501ORF4240P"/>
</dbReference>
<dbReference type="InterPro" id="IPR029063">
    <property type="entry name" value="SAM-dependent_MTases_sf"/>
</dbReference>
<gene>
    <name evidence="7" type="primary">haeIIIM</name>
    <name evidence="7" type="ORF">MBFIL_04240</name>
</gene>
<dbReference type="InterPro" id="IPR050390">
    <property type="entry name" value="C5-Methyltransferase"/>
</dbReference>
<dbReference type="PROSITE" id="PS51679">
    <property type="entry name" value="SAM_MT_C5"/>
    <property type="match status" value="1"/>
</dbReference>
<proteinExistence type="inferred from homology"/>
<keyword evidence="8" id="KW-1185">Reference proteome</keyword>
<dbReference type="PANTHER" id="PTHR10629">
    <property type="entry name" value="CYTOSINE-SPECIFIC METHYLTRANSFERASE"/>
    <property type="match status" value="1"/>
</dbReference>
<dbReference type="OrthoDB" id="5033at2157"/>
<dbReference type="GO" id="GO:0044027">
    <property type="term" value="P:negative regulation of gene expression via chromosomal CpG island methylation"/>
    <property type="evidence" value="ECO:0007669"/>
    <property type="project" value="TreeGrafter"/>
</dbReference>
<dbReference type="EMBL" id="LWMT01000057">
    <property type="protein sequence ID" value="KZX16974.1"/>
    <property type="molecule type" value="Genomic_DNA"/>
</dbReference>
<evidence type="ECO:0000256" key="4">
    <source>
        <dbReference type="ARBA" id="ARBA00022691"/>
    </source>
</evidence>
<dbReference type="InterPro" id="IPR001525">
    <property type="entry name" value="C5_MeTfrase"/>
</dbReference>
<dbReference type="Gene3D" id="3.40.50.150">
    <property type="entry name" value="Vaccinia Virus protein VP39"/>
    <property type="match status" value="1"/>
</dbReference>
<keyword evidence="2 5" id="KW-0489">Methyltransferase</keyword>
<evidence type="ECO:0000256" key="3">
    <source>
        <dbReference type="ARBA" id="ARBA00022679"/>
    </source>
</evidence>
<dbReference type="PROSITE" id="PS00095">
    <property type="entry name" value="C5_MTASE_2"/>
    <property type="match status" value="1"/>
</dbReference>
<dbReference type="PANTHER" id="PTHR10629:SF52">
    <property type="entry name" value="DNA (CYTOSINE-5)-METHYLTRANSFERASE 1"/>
    <property type="match status" value="1"/>
</dbReference>
<feature type="active site" evidence="5">
    <location>
        <position position="71"/>
    </location>
</feature>
<evidence type="ECO:0000256" key="6">
    <source>
        <dbReference type="RuleBase" id="RU000416"/>
    </source>
</evidence>
<dbReference type="Pfam" id="PF00145">
    <property type="entry name" value="DNA_methylase"/>
    <property type="match status" value="1"/>
</dbReference>